<dbReference type="EMBL" id="CP106738">
    <property type="protein sequence ID" value="UXX84068.1"/>
    <property type="molecule type" value="Genomic_DNA"/>
</dbReference>
<name>A0ABY6DD87_9RHOB</name>
<organism evidence="3 4">
    <name type="scientific">Roseovarius pelagicus</name>
    <dbReference type="NCBI Taxonomy" id="2980108"/>
    <lineage>
        <taxon>Bacteria</taxon>
        <taxon>Pseudomonadati</taxon>
        <taxon>Pseudomonadota</taxon>
        <taxon>Alphaproteobacteria</taxon>
        <taxon>Rhodobacterales</taxon>
        <taxon>Roseobacteraceae</taxon>
        <taxon>Roseovarius</taxon>
    </lineage>
</organism>
<accession>A0ABY6DD87</accession>
<reference evidence="3" key="1">
    <citation type="submission" date="2022-10" db="EMBL/GenBank/DDBJ databases">
        <title>Roseovarius pelagicus sp. nov., isolated from Arctic seawater.</title>
        <authorList>
            <person name="Hong Y.W."/>
            <person name="Hwang C.Y."/>
        </authorList>
    </citation>
    <scope>NUCLEOTIDE SEQUENCE</scope>
    <source>
        <strain evidence="3">HL-MP18</strain>
    </source>
</reference>
<dbReference type="Gene3D" id="2.160.20.10">
    <property type="entry name" value="Single-stranded right-handed beta-helix, Pectin lyase-like"/>
    <property type="match status" value="1"/>
</dbReference>
<evidence type="ECO:0000256" key="2">
    <source>
        <dbReference type="SAM" id="SignalP"/>
    </source>
</evidence>
<keyword evidence="4" id="KW-1185">Reference proteome</keyword>
<feature type="compositionally biased region" description="Polar residues" evidence="1">
    <location>
        <begin position="602"/>
        <end position="611"/>
    </location>
</feature>
<evidence type="ECO:0000313" key="4">
    <source>
        <dbReference type="Proteomes" id="UP001064087"/>
    </source>
</evidence>
<dbReference type="Proteomes" id="UP001064087">
    <property type="component" value="Chromosome"/>
</dbReference>
<sequence length="1045" mass="107313">MKPIRTTRIIRHRRTLKSIASEATAWVASVALMVGQVAPAAATSAAVDITTGAGTGTSITQGGGTATVTTTNIQGATAFNQFDNFNIGTGQTANVVQPDGTQQLINIIDGGLSRIDGTLNAQIDTGAGGVTVGGNHYYVNRDGFVVGASGVINAGALTMSTPTADYQSQLTDQANGGTSVTARLFAGTEPLNSSANIEIFGTINARRLDLRAGARMLVDGTISVEDSSIDAEGRLVPALNKDGYAEAAGISVQGGVVRLLSQGEMKLQGRIAAKRKTTGGVVAARSEGALIAGGTIDVTAAPGADNDSGSVILFTRKTAVLETALKIEATSTGGDGGLVSIAAQDAITMQGRFATGGASRDKRGSSVLRAPQITVSGTTVTDGGDMMLLADPTTASEAAAARDGLMPGSLTIDGQITTSNAAQTSAGDLIAQGQNVSVKSGSNLSATATAGTDKDGLIALLASNFDEVAAIFVETDAVTASVKITDSTLNGGAIVVNSLAETSRQVGGNYDDEAAIADLVTVGGANNTTSELLKDLTSLGERIGRLHDRGTDEIESQLTALQGIFEFNGSEATSLVEISGSSLTATGEWQAKPLTKPEDRQSGQFSDNGQNRDSWLFAAGNPLRKIVDIPTEFAGTDGSADGLYIQSHATSRYNMGGIGVVLGVAVANSTADSRVNIDESGLISGTDISIHSTAFEDHSIKIKPIGLADVALGFIVAVRNLTNQTLITDTVANAQSGDLLIEALSGVNHTQEIFADAKETGTFALAINVGVSNALTEVAVGDGGSLGATGDITLDATTQYFQKRSVTEARLGLVNVETPSILFRNKTEELKAQALAFKDKLIKPKFGPEEEPKPNAGVGLAFDVQIDDVTNRATLGGTYHELGSPGEERDTILTQLSTVTATTLAGALSVKAGKKFVAAAEGGKGITRRTTAQAPKLTLIRKNIAKFAGVEEEKLASDFDKVGMVAASVGLMHGETLAEIGSNAITQSATLNVVAENTYPLFSSVDQVKSGVLNILASAGNVFVPDQFGQDKPAADLVVRGDRRS</sequence>
<evidence type="ECO:0000256" key="1">
    <source>
        <dbReference type="SAM" id="MobiDB-lite"/>
    </source>
</evidence>
<feature type="signal peptide" evidence="2">
    <location>
        <begin position="1"/>
        <end position="40"/>
    </location>
</feature>
<feature type="chain" id="PRO_5045425900" evidence="2">
    <location>
        <begin position="41"/>
        <end position="1045"/>
    </location>
</feature>
<protein>
    <submittedName>
        <fullName evidence="3">Leukotoxin LktA family filamentous adhesin</fullName>
    </submittedName>
</protein>
<gene>
    <name evidence="3" type="ORF">N7U68_05275</name>
</gene>
<feature type="region of interest" description="Disordered" evidence="1">
    <location>
        <begin position="588"/>
        <end position="611"/>
    </location>
</feature>
<evidence type="ECO:0000313" key="3">
    <source>
        <dbReference type="EMBL" id="UXX84068.1"/>
    </source>
</evidence>
<dbReference type="InterPro" id="IPR012334">
    <property type="entry name" value="Pectin_lyas_fold"/>
</dbReference>
<dbReference type="RefSeq" id="WP_263048471.1">
    <property type="nucleotide sequence ID" value="NZ_CP106738.1"/>
</dbReference>
<dbReference type="NCBIfam" id="NF012204">
    <property type="entry name" value="adhes_FxxPxG"/>
    <property type="match status" value="1"/>
</dbReference>
<keyword evidence="2" id="KW-0732">Signal</keyword>
<dbReference type="InterPro" id="IPR011050">
    <property type="entry name" value="Pectin_lyase_fold/virulence"/>
</dbReference>
<dbReference type="SUPFAM" id="SSF51126">
    <property type="entry name" value="Pectin lyase-like"/>
    <property type="match status" value="1"/>
</dbReference>
<proteinExistence type="predicted"/>